<proteinExistence type="predicted"/>
<dbReference type="Proteomes" id="UP000229981">
    <property type="component" value="Unassembled WGS sequence"/>
</dbReference>
<dbReference type="EMBL" id="PCTU01000005">
    <property type="protein sequence ID" value="PIP88465.1"/>
    <property type="molecule type" value="Genomic_DNA"/>
</dbReference>
<organism evidence="1 2">
    <name type="scientific">Candidatus Beckwithbacteria bacterium CG22_combo_CG10-13_8_21_14_all_01_47_9</name>
    <dbReference type="NCBI Taxonomy" id="1974496"/>
    <lineage>
        <taxon>Bacteria</taxon>
        <taxon>Candidatus Beckwithiibacteriota</taxon>
    </lineage>
</organism>
<accession>A0A2H0E207</accession>
<sequence length="116" mass="12180">MVAAALVIATIYVANPQNINRILNIAMNDQGGGGGGGSGGQTKSGRCPNGTFAPNGDLKYCKGGKKKVKAKKQTAAKKPKTAKSEKDCGKNELYFTDSYGNKKCYPLGFKIQAGYV</sequence>
<name>A0A2H0E207_9BACT</name>
<dbReference type="AlphaFoldDB" id="A0A2H0E207"/>
<evidence type="ECO:0000313" key="1">
    <source>
        <dbReference type="EMBL" id="PIP88465.1"/>
    </source>
</evidence>
<reference evidence="1 2" key="1">
    <citation type="submission" date="2017-09" db="EMBL/GenBank/DDBJ databases">
        <title>Depth-based differentiation of microbial function through sediment-hosted aquifers and enrichment of novel symbionts in the deep terrestrial subsurface.</title>
        <authorList>
            <person name="Probst A.J."/>
            <person name="Ladd B."/>
            <person name="Jarett J.K."/>
            <person name="Geller-Mcgrath D.E."/>
            <person name="Sieber C.M."/>
            <person name="Emerson J.B."/>
            <person name="Anantharaman K."/>
            <person name="Thomas B.C."/>
            <person name="Malmstrom R."/>
            <person name="Stieglmeier M."/>
            <person name="Klingl A."/>
            <person name="Woyke T."/>
            <person name="Ryan C.M."/>
            <person name="Banfield J.F."/>
        </authorList>
    </citation>
    <scope>NUCLEOTIDE SEQUENCE [LARGE SCALE GENOMIC DNA]</scope>
    <source>
        <strain evidence="1">CG22_combo_CG10-13_8_21_14_all_01_47_9</strain>
    </source>
</reference>
<comment type="caution">
    <text evidence="1">The sequence shown here is derived from an EMBL/GenBank/DDBJ whole genome shotgun (WGS) entry which is preliminary data.</text>
</comment>
<feature type="non-terminal residue" evidence="1">
    <location>
        <position position="116"/>
    </location>
</feature>
<protein>
    <submittedName>
        <fullName evidence="1">Uncharacterized protein</fullName>
    </submittedName>
</protein>
<gene>
    <name evidence="1" type="ORF">COW80_00240</name>
</gene>
<evidence type="ECO:0000313" key="2">
    <source>
        <dbReference type="Proteomes" id="UP000229981"/>
    </source>
</evidence>